<reference evidence="1 2" key="1">
    <citation type="submission" date="2014-02" db="EMBL/GenBank/DDBJ databases">
        <title>Expanding our view of genomic diversity in Candidatus Accumulibacter clades.</title>
        <authorList>
            <person name="Skennerton C.T."/>
            <person name="Barr J.J."/>
            <person name="Slater F.R."/>
            <person name="Bond P.L."/>
            <person name="Tyson G.W."/>
        </authorList>
    </citation>
    <scope>NUCLEOTIDE SEQUENCE [LARGE SCALE GENOMIC DNA]</scope>
    <source>
        <strain evidence="2">BA-92</strain>
    </source>
</reference>
<dbReference type="Proteomes" id="UP000021816">
    <property type="component" value="Unassembled WGS sequence"/>
</dbReference>
<dbReference type="EMBL" id="JEMX01000009">
    <property type="protein sequence ID" value="EXI82865.1"/>
    <property type="molecule type" value="Genomic_DNA"/>
</dbReference>
<organism evidence="1 2">
    <name type="scientific">Candidatus Accumulibacter appositus</name>
    <dbReference type="NCBI Taxonomy" id="1454003"/>
    <lineage>
        <taxon>Bacteria</taxon>
        <taxon>Pseudomonadati</taxon>
        <taxon>Pseudomonadota</taxon>
        <taxon>Betaproteobacteria</taxon>
        <taxon>Candidatus Accumulibacter</taxon>
    </lineage>
</organism>
<dbReference type="PATRIC" id="fig|1454003.3.peg.322"/>
<comment type="caution">
    <text evidence="1">The sequence shown here is derived from an EMBL/GenBank/DDBJ whole genome shotgun (WGS) entry which is preliminary data.</text>
</comment>
<accession>A0A011Q121</accession>
<dbReference type="AlphaFoldDB" id="A0A011Q121"/>
<sequence>MRRKGQGCWRVVHRSDVVDVHAGLDAMHVRAAAGGTRAGVVQVVEGDGDRLRGIGIVARHILDRIQGGLQLQQGAGKAQRVAAATPVAGAAIGRLRAGGDRHPRGIQYESAVRHGQGNLPLIAAFKAFQVDIAEGEIRPEHNGRVFVGETDGIDGRRTRQDCRRVVERRHRQQNRIGRGGERRRAPLGRGADVEALAVVAAALIPGVQRQCLVQPPVVVGIGNEVEPGIGGQQTRVRRIRGVKWQPWSNAIVGGVPPTAIAGIGAKPDRSTLERAVVDVDAVVEQGRNPRPDRAADRCHGVLALGQAEFGIGKVWRVVDCRHGQRDGVPLQGKGRRPAAGIAVGATTDGTGGLVPGAVGEVGGGGVLAIWNEAQPGGRGKQQRTVLRDASDGTPGAVAAIGRVQRILPGTVAREQAIDGDALNGVSVDVAGAAEQRRDENALPVAGLVFSNRHQSGVASAHHRRVVALLDDDRVAGGDGVCARQDGLGVVLVARRAAAIDEGVAERSGRLCGGLRGVGEVGVMEAQVFEHRLDCDDVGLVVEGDQQLVAIDAVAAAVVDGRDGHRPEPVVVAHRVADDAELTKRRSLMTHRELVAGSASGRVSNGQRRSGVVAAAVGEVDVVEEHRGVDQRRAVVLEIGQRIQPR</sequence>
<protein>
    <submittedName>
        <fullName evidence="1">Uncharacterized protein</fullName>
    </submittedName>
</protein>
<evidence type="ECO:0000313" key="2">
    <source>
        <dbReference type="Proteomes" id="UP000021816"/>
    </source>
</evidence>
<name>A0A011Q121_9PROT</name>
<proteinExistence type="predicted"/>
<gene>
    <name evidence="1" type="ORF">AW10_00315</name>
</gene>
<evidence type="ECO:0000313" key="1">
    <source>
        <dbReference type="EMBL" id="EXI82865.1"/>
    </source>
</evidence>